<sequence length="629" mass="69849">MSNSQPQGAPAPQQQSSQLLKPEDIPKLQCLNNDMKQKYLPAVQNLWNIMQTKPQGGAQYVHARDKIQEWSTKLIAQERAHRARVKAQQQQQQNQGQSAQQNQNQSQSGPSSQQPSQQQPSQQPPQQPPMQQPPPNPAQQARPPQPNQQPPSIDPEIIKHVQAFKFLLPVNGPQAGTPEGDAKLKEMRNSYLMALNRQQKATHRIKMLNSMVEQKQQAGQEIPPELLSQKQTMEKEYNSAKDFIDNFRRKQAQNKADQEQRRPHQPAQVQPNQQLPPTTQQQQHQHQPSQTSIKEEPQVKIEGGQMAQVPPAQQFANMAGGPSPQQSQQTTQGPAPSLPQQQQQQQPMRQPPASHPQQNQNQPQFAQPGPPQTHQQPQRPPINPHQANSMPQVHQQSNSPHPQSATSNAAPTPLSHQAAVSAAQRSYSNQDAQRTTTPMQGGAQGNFHTPGSREREQMNNPKMPIPRNLPPMPTNAVAMGQARPTMSGPTNGAPGPMGQPVLSKYPPFQLEGENDRVLSKRKLDELVRQVTGGSGEALTPEVEEAVLQLADDFVDTVISNACKLSKLRESSQLDVRDIQMVLERNYNIRIPGYASDEVRTVRRLVPAPGWTQKMNAVQAAKVMGGKNDI</sequence>
<dbReference type="GO" id="GO:0000124">
    <property type="term" value="C:SAGA complex"/>
    <property type="evidence" value="ECO:0007669"/>
    <property type="project" value="InterPro"/>
</dbReference>
<reference evidence="8" key="1">
    <citation type="journal article" date="2020" name="Stud. Mycol.">
        <title>101 Dothideomycetes genomes: a test case for predicting lifestyles and emergence of pathogens.</title>
        <authorList>
            <person name="Haridas S."/>
            <person name="Albert R."/>
            <person name="Binder M."/>
            <person name="Bloem J."/>
            <person name="Labutti K."/>
            <person name="Salamov A."/>
            <person name="Andreopoulos B."/>
            <person name="Baker S."/>
            <person name="Barry K."/>
            <person name="Bills G."/>
            <person name="Bluhm B."/>
            <person name="Cannon C."/>
            <person name="Castanera R."/>
            <person name="Culley D."/>
            <person name="Daum C."/>
            <person name="Ezra D."/>
            <person name="Gonzalez J."/>
            <person name="Henrissat B."/>
            <person name="Kuo A."/>
            <person name="Liang C."/>
            <person name="Lipzen A."/>
            <person name="Lutzoni F."/>
            <person name="Magnuson J."/>
            <person name="Mondo S."/>
            <person name="Nolan M."/>
            <person name="Ohm R."/>
            <person name="Pangilinan J."/>
            <person name="Park H.-J."/>
            <person name="Ramirez L."/>
            <person name="Alfaro M."/>
            <person name="Sun H."/>
            <person name="Tritt A."/>
            <person name="Yoshinaga Y."/>
            <person name="Zwiers L.-H."/>
            <person name="Turgeon B."/>
            <person name="Goodwin S."/>
            <person name="Spatafora J."/>
            <person name="Crous P."/>
            <person name="Grigoriev I."/>
        </authorList>
    </citation>
    <scope>NUCLEOTIDE SEQUENCE</scope>
    <source>
        <strain evidence="8">CBS 675.92</strain>
    </source>
</reference>
<feature type="domain" description="Transcription initiation factor TFIID subunit 12" evidence="7">
    <location>
        <begin position="519"/>
        <end position="588"/>
    </location>
</feature>
<feature type="compositionally biased region" description="Low complexity" evidence="6">
    <location>
        <begin position="355"/>
        <end position="377"/>
    </location>
</feature>
<comment type="similarity">
    <text evidence="2">Belongs to the TAF12 family.</text>
</comment>
<organism evidence="8 9">
    <name type="scientific">Byssothecium circinans</name>
    <dbReference type="NCBI Taxonomy" id="147558"/>
    <lineage>
        <taxon>Eukaryota</taxon>
        <taxon>Fungi</taxon>
        <taxon>Dikarya</taxon>
        <taxon>Ascomycota</taxon>
        <taxon>Pezizomycotina</taxon>
        <taxon>Dothideomycetes</taxon>
        <taxon>Pleosporomycetidae</taxon>
        <taxon>Pleosporales</taxon>
        <taxon>Massarineae</taxon>
        <taxon>Massarinaceae</taxon>
        <taxon>Byssothecium</taxon>
    </lineage>
</organism>
<proteinExistence type="inferred from homology"/>
<dbReference type="GO" id="GO:0003677">
    <property type="term" value="F:DNA binding"/>
    <property type="evidence" value="ECO:0007669"/>
    <property type="project" value="TreeGrafter"/>
</dbReference>
<dbReference type="Pfam" id="PF03847">
    <property type="entry name" value="TFIID_20kDa"/>
    <property type="match status" value="1"/>
</dbReference>
<protein>
    <recommendedName>
        <fullName evidence="7">Transcription initiation factor TFIID subunit 12 domain-containing protein</fullName>
    </recommendedName>
</protein>
<keyword evidence="3" id="KW-0805">Transcription regulation</keyword>
<gene>
    <name evidence="8" type="ORF">CC80DRAFT_429515</name>
</gene>
<dbReference type="OrthoDB" id="2193432at2759"/>
<keyword evidence="5" id="KW-0539">Nucleus</keyword>
<feature type="compositionally biased region" description="Polar residues" evidence="6">
    <location>
        <begin position="423"/>
        <end position="439"/>
    </location>
</feature>
<evidence type="ECO:0000313" key="9">
    <source>
        <dbReference type="Proteomes" id="UP000800035"/>
    </source>
</evidence>
<feature type="compositionally biased region" description="Low complexity" evidence="6">
    <location>
        <begin position="1"/>
        <end position="18"/>
    </location>
</feature>
<keyword evidence="4" id="KW-0804">Transcription</keyword>
<keyword evidence="9" id="KW-1185">Reference proteome</keyword>
<name>A0A6A5TCA3_9PLEO</name>
<dbReference type="PANTHER" id="PTHR12264">
    <property type="entry name" value="TRANSCRIPTION INITIATION FACTOR TFIID SUBUNIT 12"/>
    <property type="match status" value="1"/>
</dbReference>
<feature type="region of interest" description="Disordered" evidence="6">
    <location>
        <begin position="314"/>
        <end position="507"/>
    </location>
</feature>
<dbReference type="FunFam" id="1.10.20.10:FF:000037">
    <property type="entry name" value="Transcription initiation factor TFIID subunit 12"/>
    <property type="match status" value="1"/>
</dbReference>
<dbReference type="Gene3D" id="1.10.20.10">
    <property type="entry name" value="Histone, subunit A"/>
    <property type="match status" value="1"/>
</dbReference>
<evidence type="ECO:0000256" key="3">
    <source>
        <dbReference type="ARBA" id="ARBA00023015"/>
    </source>
</evidence>
<feature type="region of interest" description="Disordered" evidence="6">
    <location>
        <begin position="79"/>
        <end position="153"/>
    </location>
</feature>
<evidence type="ECO:0000256" key="2">
    <source>
        <dbReference type="ARBA" id="ARBA00007530"/>
    </source>
</evidence>
<dbReference type="InterPro" id="IPR037794">
    <property type="entry name" value="TAF12"/>
</dbReference>
<evidence type="ECO:0000256" key="5">
    <source>
        <dbReference type="ARBA" id="ARBA00023242"/>
    </source>
</evidence>
<feature type="compositionally biased region" description="Low complexity" evidence="6">
    <location>
        <begin position="319"/>
        <end position="348"/>
    </location>
</feature>
<feature type="region of interest" description="Disordered" evidence="6">
    <location>
        <begin position="1"/>
        <end position="27"/>
    </location>
</feature>
<feature type="compositionally biased region" description="Pro residues" evidence="6">
    <location>
        <begin position="122"/>
        <end position="153"/>
    </location>
</feature>
<evidence type="ECO:0000256" key="4">
    <source>
        <dbReference type="ARBA" id="ARBA00023163"/>
    </source>
</evidence>
<dbReference type="EMBL" id="ML977039">
    <property type="protein sequence ID" value="KAF1949282.1"/>
    <property type="molecule type" value="Genomic_DNA"/>
</dbReference>
<feature type="compositionally biased region" description="Low complexity" evidence="6">
    <location>
        <begin position="268"/>
        <end position="291"/>
    </location>
</feature>
<dbReference type="Proteomes" id="UP000800035">
    <property type="component" value="Unassembled WGS sequence"/>
</dbReference>
<comment type="subcellular location">
    <subcellularLocation>
        <location evidence="1">Nucleus</location>
    </subcellularLocation>
</comment>
<dbReference type="PANTHER" id="PTHR12264:SF21">
    <property type="entry name" value="TRANSCRIPTION INITIATION FACTOR TFIID SUBUNIT 12"/>
    <property type="match status" value="1"/>
</dbReference>
<dbReference type="AlphaFoldDB" id="A0A6A5TCA3"/>
<feature type="compositionally biased region" description="Low complexity" evidence="6">
    <location>
        <begin position="87"/>
        <end position="121"/>
    </location>
</feature>
<evidence type="ECO:0000259" key="7">
    <source>
        <dbReference type="Pfam" id="PF03847"/>
    </source>
</evidence>
<dbReference type="GO" id="GO:0051123">
    <property type="term" value="P:RNA polymerase II preinitiation complex assembly"/>
    <property type="evidence" value="ECO:0007669"/>
    <property type="project" value="TreeGrafter"/>
</dbReference>
<evidence type="ECO:0000313" key="8">
    <source>
        <dbReference type="EMBL" id="KAF1949282.1"/>
    </source>
</evidence>
<dbReference type="GO" id="GO:0017025">
    <property type="term" value="F:TBP-class protein binding"/>
    <property type="evidence" value="ECO:0007669"/>
    <property type="project" value="TreeGrafter"/>
</dbReference>
<dbReference type="InterPro" id="IPR009072">
    <property type="entry name" value="Histone-fold"/>
</dbReference>
<dbReference type="InterPro" id="IPR003228">
    <property type="entry name" value="TFIID_TAF12_dom"/>
</dbReference>
<feature type="compositionally biased region" description="Polar residues" evidence="6">
    <location>
        <begin position="385"/>
        <end position="410"/>
    </location>
</feature>
<dbReference type="GO" id="GO:0005669">
    <property type="term" value="C:transcription factor TFIID complex"/>
    <property type="evidence" value="ECO:0007669"/>
    <property type="project" value="InterPro"/>
</dbReference>
<evidence type="ECO:0000256" key="1">
    <source>
        <dbReference type="ARBA" id="ARBA00004123"/>
    </source>
</evidence>
<dbReference type="SUPFAM" id="SSF47113">
    <property type="entry name" value="Histone-fold"/>
    <property type="match status" value="1"/>
</dbReference>
<evidence type="ECO:0000256" key="6">
    <source>
        <dbReference type="SAM" id="MobiDB-lite"/>
    </source>
</evidence>
<feature type="region of interest" description="Disordered" evidence="6">
    <location>
        <begin position="251"/>
        <end position="295"/>
    </location>
</feature>
<dbReference type="CDD" id="cd07981">
    <property type="entry name" value="HFD_TAF12"/>
    <property type="match status" value="1"/>
</dbReference>
<accession>A0A6A5TCA3</accession>
<dbReference type="GO" id="GO:0046982">
    <property type="term" value="F:protein heterodimerization activity"/>
    <property type="evidence" value="ECO:0007669"/>
    <property type="project" value="InterPro"/>
</dbReference>
<feature type="compositionally biased region" description="Pro residues" evidence="6">
    <location>
        <begin position="463"/>
        <end position="473"/>
    </location>
</feature>